<dbReference type="AlphaFoldDB" id="A0AA40E2J2"/>
<evidence type="ECO:0000313" key="1">
    <source>
        <dbReference type="EMBL" id="KAK0724670.1"/>
    </source>
</evidence>
<dbReference type="EMBL" id="JAUKUA010000002">
    <property type="protein sequence ID" value="KAK0724670.1"/>
    <property type="molecule type" value="Genomic_DNA"/>
</dbReference>
<sequence length="158" mass="17554">MDNSTIVRSMAVILESKCQCRKNFGQDMEMALSSILRYFEGAVMGGYFFTEAEPKNPQIFVAVIAFADLTTTVDGSDEILEAIESRVPCKVSFKSRETTSAELALQNQAMLELVIFVRNLESVVLDSMLQYADAGGSYSRVGVSFDQIRRVLGIHDYV</sequence>
<proteinExistence type="predicted"/>
<gene>
    <name evidence="1" type="ORF">B0H67DRAFT_641182</name>
</gene>
<organism evidence="1 2">
    <name type="scientific">Lasiosphaeris hirsuta</name>
    <dbReference type="NCBI Taxonomy" id="260670"/>
    <lineage>
        <taxon>Eukaryota</taxon>
        <taxon>Fungi</taxon>
        <taxon>Dikarya</taxon>
        <taxon>Ascomycota</taxon>
        <taxon>Pezizomycotina</taxon>
        <taxon>Sordariomycetes</taxon>
        <taxon>Sordariomycetidae</taxon>
        <taxon>Sordariales</taxon>
        <taxon>Lasiosphaeriaceae</taxon>
        <taxon>Lasiosphaeris</taxon>
    </lineage>
</organism>
<evidence type="ECO:0000313" key="2">
    <source>
        <dbReference type="Proteomes" id="UP001172102"/>
    </source>
</evidence>
<accession>A0AA40E2J2</accession>
<reference evidence="1" key="1">
    <citation type="submission" date="2023-06" db="EMBL/GenBank/DDBJ databases">
        <title>Genome-scale phylogeny and comparative genomics of the fungal order Sordariales.</title>
        <authorList>
            <consortium name="Lawrence Berkeley National Laboratory"/>
            <person name="Hensen N."/>
            <person name="Bonometti L."/>
            <person name="Westerberg I."/>
            <person name="Brannstrom I.O."/>
            <person name="Guillou S."/>
            <person name="Cros-Aarteil S."/>
            <person name="Calhoun S."/>
            <person name="Haridas S."/>
            <person name="Kuo A."/>
            <person name="Mondo S."/>
            <person name="Pangilinan J."/>
            <person name="Riley R."/>
            <person name="Labutti K."/>
            <person name="Andreopoulos B."/>
            <person name="Lipzen A."/>
            <person name="Chen C."/>
            <person name="Yanf M."/>
            <person name="Daum C."/>
            <person name="Ng V."/>
            <person name="Clum A."/>
            <person name="Steindorff A."/>
            <person name="Ohm R."/>
            <person name="Martin F."/>
            <person name="Silar P."/>
            <person name="Natvig D."/>
            <person name="Lalanne C."/>
            <person name="Gautier V."/>
            <person name="Ament-Velasquez S.L."/>
            <person name="Kruys A."/>
            <person name="Hutchinson M.I."/>
            <person name="Powell A.J."/>
            <person name="Barry K."/>
            <person name="Miller A.N."/>
            <person name="Grigoriev I.V."/>
            <person name="Debuchy R."/>
            <person name="Gladieux P."/>
            <person name="Thoren M.H."/>
            <person name="Johannesson H."/>
        </authorList>
    </citation>
    <scope>NUCLEOTIDE SEQUENCE</scope>
    <source>
        <strain evidence="1">SMH4607-1</strain>
    </source>
</reference>
<protein>
    <submittedName>
        <fullName evidence="1">Uncharacterized protein</fullName>
    </submittedName>
</protein>
<keyword evidence="2" id="KW-1185">Reference proteome</keyword>
<name>A0AA40E2J2_9PEZI</name>
<dbReference type="Proteomes" id="UP001172102">
    <property type="component" value="Unassembled WGS sequence"/>
</dbReference>
<comment type="caution">
    <text evidence="1">The sequence shown here is derived from an EMBL/GenBank/DDBJ whole genome shotgun (WGS) entry which is preliminary data.</text>
</comment>